<feature type="non-terminal residue" evidence="1">
    <location>
        <position position="153"/>
    </location>
</feature>
<comment type="caution">
    <text evidence="1">The sequence shown here is derived from an EMBL/GenBank/DDBJ whole genome shotgun (WGS) entry which is preliminary data.</text>
</comment>
<dbReference type="EMBL" id="CAJDYZ010007496">
    <property type="protein sequence ID" value="CAD1474347.1"/>
    <property type="molecule type" value="Genomic_DNA"/>
</dbReference>
<reference evidence="1" key="1">
    <citation type="submission" date="2020-07" db="EMBL/GenBank/DDBJ databases">
        <authorList>
            <person name="Nazaruddin N."/>
        </authorList>
    </citation>
    <scope>NUCLEOTIDE SEQUENCE</scope>
</reference>
<protein>
    <recommendedName>
        <fullName evidence="3">Fibronectin type-III domain-containing protein</fullName>
    </recommendedName>
</protein>
<keyword evidence="2" id="KW-1185">Reference proteome</keyword>
<dbReference type="Proteomes" id="UP000752696">
    <property type="component" value="Unassembled WGS sequence"/>
</dbReference>
<evidence type="ECO:0000313" key="2">
    <source>
        <dbReference type="Proteomes" id="UP000752696"/>
    </source>
</evidence>
<organism evidence="1 2">
    <name type="scientific">Heterotrigona itama</name>
    <dbReference type="NCBI Taxonomy" id="395501"/>
    <lineage>
        <taxon>Eukaryota</taxon>
        <taxon>Metazoa</taxon>
        <taxon>Ecdysozoa</taxon>
        <taxon>Arthropoda</taxon>
        <taxon>Hexapoda</taxon>
        <taxon>Insecta</taxon>
        <taxon>Pterygota</taxon>
        <taxon>Neoptera</taxon>
        <taxon>Endopterygota</taxon>
        <taxon>Hymenoptera</taxon>
        <taxon>Apocrita</taxon>
        <taxon>Aculeata</taxon>
        <taxon>Apoidea</taxon>
        <taxon>Anthophila</taxon>
        <taxon>Apidae</taxon>
        <taxon>Heterotrigona</taxon>
    </lineage>
</organism>
<gene>
    <name evidence="1" type="ORF">MHI_LOCUS462066</name>
</gene>
<dbReference type="InterPro" id="IPR003961">
    <property type="entry name" value="FN3_dom"/>
</dbReference>
<sequence>MANELKGRDQLNSTFEKIIPRIRMVSNSCVFSEILLQKELLIELGKLCKAEKKTSEPFKSLPRLGNLLSDVPDPPDRPLISNFTSRSVRLSWVASRNSHNNPILYYVIETQYEFEALAAVARGTETDKIKGVTRDKNCGVDKHPLFSLASPAP</sequence>
<proteinExistence type="predicted"/>
<dbReference type="OrthoDB" id="6138780at2759"/>
<dbReference type="SUPFAM" id="SSF49265">
    <property type="entry name" value="Fibronectin type III"/>
    <property type="match status" value="1"/>
</dbReference>
<dbReference type="Gene3D" id="2.60.40.10">
    <property type="entry name" value="Immunoglobulins"/>
    <property type="match status" value="1"/>
</dbReference>
<dbReference type="InterPro" id="IPR036116">
    <property type="entry name" value="FN3_sf"/>
</dbReference>
<dbReference type="AlphaFoldDB" id="A0A6V7H4X6"/>
<name>A0A6V7H4X6_9HYME</name>
<accession>A0A6V7H4X6</accession>
<dbReference type="InterPro" id="IPR013783">
    <property type="entry name" value="Ig-like_fold"/>
</dbReference>
<evidence type="ECO:0008006" key="3">
    <source>
        <dbReference type="Google" id="ProtNLM"/>
    </source>
</evidence>
<evidence type="ECO:0000313" key="1">
    <source>
        <dbReference type="EMBL" id="CAD1474347.1"/>
    </source>
</evidence>
<dbReference type="CDD" id="cd00063">
    <property type="entry name" value="FN3"/>
    <property type="match status" value="1"/>
</dbReference>